<dbReference type="Gene3D" id="3.30.9.10">
    <property type="entry name" value="D-Amino Acid Oxidase, subunit A, domain 2"/>
    <property type="match status" value="1"/>
</dbReference>
<evidence type="ECO:0000259" key="8">
    <source>
        <dbReference type="Pfam" id="PF07976"/>
    </source>
</evidence>
<evidence type="ECO:0000256" key="5">
    <source>
        <dbReference type="ARBA" id="ARBA00023002"/>
    </source>
</evidence>
<dbReference type="InterPro" id="IPR002938">
    <property type="entry name" value="FAD-bd"/>
</dbReference>
<dbReference type="AlphaFoldDB" id="A0A1M7SQG4"/>
<keyword evidence="3" id="KW-0285">Flavoprotein</keyword>
<reference evidence="9 10" key="1">
    <citation type="submission" date="2016-12" db="EMBL/GenBank/DDBJ databases">
        <authorList>
            <person name="Song W.-J."/>
            <person name="Kurnit D.M."/>
        </authorList>
    </citation>
    <scope>NUCLEOTIDE SEQUENCE [LARGE SCALE GENOMIC DNA]</scope>
    <source>
        <strain evidence="9 10">DSM 43162</strain>
    </source>
</reference>
<dbReference type="Pfam" id="PF01494">
    <property type="entry name" value="FAD_binding_3"/>
    <property type="match status" value="1"/>
</dbReference>
<dbReference type="InterPro" id="IPR036188">
    <property type="entry name" value="FAD/NAD-bd_sf"/>
</dbReference>
<sequence>MQFYLDGYRTGDPSIEPPHPSVAERSEALPEEADVVIVGCGPAGLVLAAQLAAFPDIRTVVVDRRDGPLEVGQADGVACRTVEMFEAFGLADRLVAEAYWVNEVSFWRPDPEDRTRITRTGRVQDTEEGLSEFPHVIVNQARMQAWLREHMARSAGRLQPFYGLHAAALHVDPSGASDSPVTLTLQHLDGGRETGRTSTIRARYVVGCDGSRSSIRTAIGRELVGDPMNQSWGVMDVLAVTDFPDIRLKAAIHSANQGNLLIIPREGGYLVRLYIELDQVHDREMLDNRSVTPEKLAAVANRILSPYTIDVRDVGWWSVYEIGQRLCDRFDDVPAEETDTRLPHVFIAGDACHTHSAKAGQGMNVSMADAWNLGWKLAAVLRGTARPELLHTYSEERQVVAQELIDFDLEFARMFSAPPKESYDDAEGDGVDPAEFQRYFVRQGRFTAGVATRYAPSMITGRTDSQHLAEGFPVGMRFHSAPVVRLADAKPVQLGHVARADGAWRLYVFADRHDPASPQSRARALCEFLESDKSPLARSTPAGADPDSVIDVRAVFQQGHRELAVEELPPALLPRKGRFGLIDYEKAFCPDPRAGDVFDLRGIDRDAGCVVVVRPDQYVAHVLPLDAHEELADFFAGVLVDAADRSGDRGARLGA</sequence>
<comment type="cofactor">
    <cofactor evidence="1">
        <name>FAD</name>
        <dbReference type="ChEBI" id="CHEBI:57692"/>
    </cofactor>
</comment>
<evidence type="ECO:0000256" key="6">
    <source>
        <dbReference type="SAM" id="MobiDB-lite"/>
    </source>
</evidence>
<evidence type="ECO:0000259" key="7">
    <source>
        <dbReference type="Pfam" id="PF01494"/>
    </source>
</evidence>
<dbReference type="NCBIfam" id="NF006144">
    <property type="entry name" value="PRK08294.1"/>
    <property type="match status" value="1"/>
</dbReference>
<evidence type="ECO:0000256" key="3">
    <source>
        <dbReference type="ARBA" id="ARBA00022630"/>
    </source>
</evidence>
<dbReference type="GO" id="GO:0071949">
    <property type="term" value="F:FAD binding"/>
    <property type="evidence" value="ECO:0007669"/>
    <property type="project" value="InterPro"/>
</dbReference>
<dbReference type="Gene3D" id="3.50.50.60">
    <property type="entry name" value="FAD/NAD(P)-binding domain"/>
    <property type="match status" value="1"/>
</dbReference>
<evidence type="ECO:0000313" key="10">
    <source>
        <dbReference type="Proteomes" id="UP000184428"/>
    </source>
</evidence>
<organism evidence="9 10">
    <name type="scientific">Geodermatophilus obscurus</name>
    <dbReference type="NCBI Taxonomy" id="1861"/>
    <lineage>
        <taxon>Bacteria</taxon>
        <taxon>Bacillati</taxon>
        <taxon>Actinomycetota</taxon>
        <taxon>Actinomycetes</taxon>
        <taxon>Geodermatophilales</taxon>
        <taxon>Geodermatophilaceae</taxon>
        <taxon>Geodermatophilus</taxon>
    </lineage>
</organism>
<dbReference type="SUPFAM" id="SSF54373">
    <property type="entry name" value="FAD-linked reductases, C-terminal domain"/>
    <property type="match status" value="1"/>
</dbReference>
<feature type="region of interest" description="Disordered" evidence="6">
    <location>
        <begin position="1"/>
        <end position="23"/>
    </location>
</feature>
<keyword evidence="4" id="KW-0274">FAD</keyword>
<dbReference type="PANTHER" id="PTHR43004:SF19">
    <property type="entry name" value="BINDING MONOOXYGENASE, PUTATIVE (JCVI)-RELATED"/>
    <property type="match status" value="1"/>
</dbReference>
<dbReference type="Proteomes" id="UP000184428">
    <property type="component" value="Unassembled WGS sequence"/>
</dbReference>
<dbReference type="PANTHER" id="PTHR43004">
    <property type="entry name" value="TRK SYSTEM POTASSIUM UPTAKE PROTEIN"/>
    <property type="match status" value="1"/>
</dbReference>
<accession>A0A1M7SQG4</accession>
<evidence type="ECO:0000256" key="4">
    <source>
        <dbReference type="ARBA" id="ARBA00022827"/>
    </source>
</evidence>
<dbReference type="InterPro" id="IPR036249">
    <property type="entry name" value="Thioredoxin-like_sf"/>
</dbReference>
<feature type="domain" description="Phenol hydroxylase-like C-terminal dimerisation" evidence="8">
    <location>
        <begin position="452"/>
        <end position="641"/>
    </location>
</feature>
<keyword evidence="5" id="KW-0560">Oxidoreductase</keyword>
<keyword evidence="9" id="KW-0503">Monooxygenase</keyword>
<evidence type="ECO:0000256" key="2">
    <source>
        <dbReference type="ARBA" id="ARBA00007801"/>
    </source>
</evidence>
<dbReference type="Pfam" id="PF07976">
    <property type="entry name" value="Phe_hydrox_dim"/>
    <property type="match status" value="1"/>
</dbReference>
<dbReference type="SUPFAM" id="SSF51905">
    <property type="entry name" value="FAD/NAD(P)-binding domain"/>
    <property type="match status" value="1"/>
</dbReference>
<protein>
    <submittedName>
        <fullName evidence="9">Phenol 2-monooxygenase</fullName>
    </submittedName>
</protein>
<dbReference type="SUPFAM" id="SSF52833">
    <property type="entry name" value="Thioredoxin-like"/>
    <property type="match status" value="1"/>
</dbReference>
<dbReference type="CDD" id="cd02979">
    <property type="entry name" value="PHOX_C"/>
    <property type="match status" value="1"/>
</dbReference>
<dbReference type="OrthoDB" id="4246007at2"/>
<dbReference type="InterPro" id="IPR012941">
    <property type="entry name" value="Phe_hydrox_C_dim_dom"/>
</dbReference>
<dbReference type="Gene3D" id="3.40.30.20">
    <property type="match status" value="1"/>
</dbReference>
<dbReference type="EMBL" id="FRDM01000003">
    <property type="protein sequence ID" value="SHN60608.1"/>
    <property type="molecule type" value="Genomic_DNA"/>
</dbReference>
<dbReference type="InterPro" id="IPR050641">
    <property type="entry name" value="RIFMO-like"/>
</dbReference>
<dbReference type="RefSeq" id="WP_072914287.1">
    <property type="nucleotide sequence ID" value="NZ_FRDM01000003.1"/>
</dbReference>
<evidence type="ECO:0000256" key="1">
    <source>
        <dbReference type="ARBA" id="ARBA00001974"/>
    </source>
</evidence>
<name>A0A1M7SQG4_9ACTN</name>
<dbReference type="PRINTS" id="PR00420">
    <property type="entry name" value="RNGMNOXGNASE"/>
</dbReference>
<evidence type="ECO:0000313" key="9">
    <source>
        <dbReference type="EMBL" id="SHN60608.1"/>
    </source>
</evidence>
<gene>
    <name evidence="9" type="ORF">SAMN05660350_00990</name>
</gene>
<dbReference type="GO" id="GO:0016709">
    <property type="term" value="F:oxidoreductase activity, acting on paired donors, with incorporation or reduction of molecular oxygen, NAD(P)H as one donor, and incorporation of one atom of oxygen"/>
    <property type="evidence" value="ECO:0007669"/>
    <property type="project" value="UniProtKB-ARBA"/>
</dbReference>
<feature type="domain" description="FAD-binding" evidence="7">
    <location>
        <begin position="32"/>
        <end position="407"/>
    </location>
</feature>
<comment type="similarity">
    <text evidence="2">Belongs to the PheA/TfdB FAD monooxygenase family.</text>
</comment>
<dbReference type="InterPro" id="IPR038220">
    <property type="entry name" value="PHOX_C_sf"/>
</dbReference>
<proteinExistence type="inferred from homology"/>